<dbReference type="Pfam" id="PF17291">
    <property type="entry name" value="M60-like_N"/>
    <property type="match status" value="1"/>
</dbReference>
<dbReference type="VEuPathDB" id="TrichDB:TRFO_18951"/>
<organism evidence="3 4">
    <name type="scientific">Tritrichomonas foetus</name>
    <dbReference type="NCBI Taxonomy" id="1144522"/>
    <lineage>
        <taxon>Eukaryota</taxon>
        <taxon>Metamonada</taxon>
        <taxon>Parabasalia</taxon>
        <taxon>Tritrichomonadida</taxon>
        <taxon>Tritrichomonadidae</taxon>
        <taxon>Tritrichomonas</taxon>
    </lineage>
</organism>
<dbReference type="PANTHER" id="PTHR15730">
    <property type="entry name" value="EXPERIMENTAL AUTOIMMUNE PROSTATITIS ANTIGEN 2-RELATED"/>
    <property type="match status" value="1"/>
</dbReference>
<reference evidence="3" key="1">
    <citation type="submission" date="2016-10" db="EMBL/GenBank/DDBJ databases">
        <authorList>
            <person name="Benchimol M."/>
            <person name="Almeida L.G."/>
            <person name="Vasconcelos A.T."/>
            <person name="Perreira-Neves A."/>
            <person name="Rosa I.A."/>
            <person name="Tasca T."/>
            <person name="Bogo M.R."/>
            <person name="de Souza W."/>
        </authorList>
    </citation>
    <scope>NUCLEOTIDE SEQUENCE [LARGE SCALE GENOMIC DNA]</scope>
    <source>
        <strain evidence="3">K</strain>
    </source>
</reference>
<evidence type="ECO:0000313" key="4">
    <source>
        <dbReference type="Proteomes" id="UP000179807"/>
    </source>
</evidence>
<dbReference type="OrthoDB" id="10260387at2759"/>
<dbReference type="AlphaFoldDB" id="A0A1J4KKQ2"/>
<name>A0A1J4KKQ2_9EUKA</name>
<keyword evidence="4" id="KW-1185">Reference proteome</keyword>
<feature type="domain" description="Peptidase M60" evidence="2">
    <location>
        <begin position="380"/>
        <end position="688"/>
    </location>
</feature>
<dbReference type="InterPro" id="IPR051244">
    <property type="entry name" value="TCAF"/>
</dbReference>
<dbReference type="GeneID" id="94835179"/>
<dbReference type="Proteomes" id="UP000179807">
    <property type="component" value="Unassembled WGS sequence"/>
</dbReference>
<dbReference type="EMBL" id="MLAK01000585">
    <property type="protein sequence ID" value="OHT11512.1"/>
    <property type="molecule type" value="Genomic_DNA"/>
</dbReference>
<gene>
    <name evidence="3" type="ORF">TRFO_18951</name>
</gene>
<comment type="caution">
    <text evidence="3">The sequence shown here is derived from an EMBL/GenBank/DDBJ whole genome shotgun (WGS) entry which is preliminary data.</text>
</comment>
<feature type="region of interest" description="Disordered" evidence="1">
    <location>
        <begin position="1"/>
        <end position="27"/>
    </location>
</feature>
<accession>A0A1J4KKQ2</accession>
<dbReference type="PANTHER" id="PTHR15730:SF5">
    <property type="entry name" value="SI:CH211-210B2.2-RELATED"/>
    <property type="match status" value="1"/>
</dbReference>
<evidence type="ECO:0000259" key="2">
    <source>
        <dbReference type="PROSITE" id="PS51723"/>
    </source>
</evidence>
<evidence type="ECO:0000313" key="3">
    <source>
        <dbReference type="EMBL" id="OHT11512.1"/>
    </source>
</evidence>
<dbReference type="InterPro" id="IPR035423">
    <property type="entry name" value="M60-like_N"/>
</dbReference>
<evidence type="ECO:0000256" key="1">
    <source>
        <dbReference type="SAM" id="MobiDB-lite"/>
    </source>
</evidence>
<dbReference type="SMART" id="SM01276">
    <property type="entry name" value="M60-like"/>
    <property type="match status" value="1"/>
</dbReference>
<dbReference type="RefSeq" id="XP_068364648.1">
    <property type="nucleotide sequence ID" value="XM_068500475.1"/>
</dbReference>
<protein>
    <recommendedName>
        <fullName evidence="2">Peptidase M60 domain-containing protein</fullName>
    </recommendedName>
</protein>
<dbReference type="PROSITE" id="PS51723">
    <property type="entry name" value="PEPTIDASE_M60"/>
    <property type="match status" value="1"/>
</dbReference>
<sequence>MGCTASSTSFRVANAKQRPKTPEVQPSQTIMTVKSSVNSEESLRQSFDLITLDVKKVASPANQMPIVCLTGDAFPILVAPISDSDPLQLPIVAASYSRLGRIVCFSQLTFLTNTILQMEQTMKLVTRSINWLCDGVVEKTPIAIFTKNAETKQIIAKCLLKLNMNPIEEDSDMSNSKVIVLTTDVDTSDHNFFSELVHFLIKGGGIMVFYNHSPDQSFTINNFLIRYGLSYSYQLINVDCDETPILTTCTDFYEIKNHNLINLKDILVDVLDEDEPDLTSLEDVVTDIRHYLFCADERQVSPLVDLLNHAWDYMNKSNYSQNGLICRDMRQCIVAVLILDIYRKIPLQCVMPIPEASIFPGSTKSLELGCFSKQFDIPDASWISTGLYLPPLVVGRIKVAEKCPGLTIQVGSHSESLLTKCGPLKRWPMITFGFSMIDESIEVGSPFGGIIYISSDDESIESIDIEFIGFAEYPVFNVSDPSVWERTKDIEAPFGEIETNSLIITLPTEKMRKLNLPLLCDMFGKMHHSIITFLGSPLLHHDRIVFDIELADDNKRTGYPIVEKIDDIDKLLNNIQSPTIKLFEQFSRIAVDDIRENLFDHNIEHALGTVAAAIAFQKVYPKFDPFNFKGLKTSGLFEIIWKIHFQGKQDWIPQTLIKFQDSSYIISNIPEDTWIQFVKELCITAKYNFIPLLDTFYPIPLNVIESLQDLPIFKLSS</sequence>
<proteinExistence type="predicted"/>
<feature type="compositionally biased region" description="Polar residues" evidence="1">
    <location>
        <begin position="1"/>
        <end position="11"/>
    </location>
</feature>
<dbReference type="InterPro" id="IPR031161">
    <property type="entry name" value="Peptidase_M60_dom"/>
</dbReference>